<keyword evidence="3" id="KW-1185">Reference proteome</keyword>
<dbReference type="RefSeq" id="XP_041284689.1">
    <property type="nucleotide sequence ID" value="XM_041434593.1"/>
</dbReference>
<gene>
    <name evidence="2" type="ORF">F5147DRAFT_659449</name>
</gene>
<dbReference type="Proteomes" id="UP000823399">
    <property type="component" value="Unassembled WGS sequence"/>
</dbReference>
<accession>A0A9P7ESF1</accession>
<dbReference type="EMBL" id="JABBWM010000166">
    <property type="protein sequence ID" value="KAG2085571.1"/>
    <property type="molecule type" value="Genomic_DNA"/>
</dbReference>
<evidence type="ECO:0000313" key="2">
    <source>
        <dbReference type="EMBL" id="KAG2085571.1"/>
    </source>
</evidence>
<comment type="caution">
    <text evidence="2">The sequence shown here is derived from an EMBL/GenBank/DDBJ whole genome shotgun (WGS) entry which is preliminary data.</text>
</comment>
<name>A0A9P7ESF1_9AGAM</name>
<feature type="compositionally biased region" description="Polar residues" evidence="1">
    <location>
        <begin position="318"/>
        <end position="342"/>
    </location>
</feature>
<dbReference type="AlphaFoldDB" id="A0A9P7ESF1"/>
<dbReference type="OrthoDB" id="2690792at2759"/>
<feature type="region of interest" description="Disordered" evidence="1">
    <location>
        <begin position="846"/>
        <end position="865"/>
    </location>
</feature>
<evidence type="ECO:0000256" key="1">
    <source>
        <dbReference type="SAM" id="MobiDB-lite"/>
    </source>
</evidence>
<sequence>MSKSSLPHWKATLLHRSPTVNGFDEFKALIQRPQVLNGIAGCEERWESVLLSLLMHGLHNDGSHLDHNNSFYQLTLDHYRTGVSKTQSSLMQEKIGNWRSRTLHTERILHCIFDLCTVLDRLTGGSTIVLHHPGATSPNVNIAPQTLKANVYINPKVLEEHHELHAVVAQITQIFLSDYATPLTNAFADTRTRHKWGNSTMAQTPTKGKARTEDPIMPLIPCPIVPTSAHFIFPGCPAGSLERLLSSSDYVLSHAPSFDNDTITWKPHQIGLMQGRRDVPSIQRHVTTAAVGVGGVRVKGVCKGTSTAMTDTDDESSKSSQLSRTITVYSTSGSESDSQCPHSRTRYPPITPISALPSKGIFSSTVSPTWTPPRFIIEPLYADMSAITPFGDATEAVLENLGYPDTFHNICISICQNYLAKRWVTILQQDTNISLDHADAIGQAMLKDRNSLNLRISIPSTAFPTSRSHNPRRFIARTRGPYIKVSKEATDLACKFKQPCRHYLERFTLGSVVHHRKRNKTSAWHAFMHFQGIRTNANKDMHEKSNIADFVKEATEYHQLTAEQRTKLILNFDEVKKGAQDRPPNITARSRAAECARSFQYVKEELYLRKDVAQLATDFESTILANGLVLNSATNHREHVANAKAAIRTGLHLSLCKVTNNPSASMEFTKYEKLVSTYFVKLVGWNHPQWANPSDLKGGIDSLESVVEAIRLHHCHFVVIDQEEVKERARRIKNGETLTPELEPPVPLEPPPSNTVALPTPAHTPPHVTTADISYPVPDVNDMVDTELRALDQVMLTCPGSLALHSDTQTALETNSSQAHTITPMLTPLIDEVTPALTLGKRTAADSQMLSKAHRESSVGAGVEE</sequence>
<protein>
    <submittedName>
        <fullName evidence="2">Uncharacterized protein</fullName>
    </submittedName>
</protein>
<organism evidence="2 3">
    <name type="scientific">Suillus discolor</name>
    <dbReference type="NCBI Taxonomy" id="1912936"/>
    <lineage>
        <taxon>Eukaryota</taxon>
        <taxon>Fungi</taxon>
        <taxon>Dikarya</taxon>
        <taxon>Basidiomycota</taxon>
        <taxon>Agaricomycotina</taxon>
        <taxon>Agaricomycetes</taxon>
        <taxon>Agaricomycetidae</taxon>
        <taxon>Boletales</taxon>
        <taxon>Suillineae</taxon>
        <taxon>Suillaceae</taxon>
        <taxon>Suillus</taxon>
    </lineage>
</organism>
<proteinExistence type="predicted"/>
<feature type="region of interest" description="Disordered" evidence="1">
    <location>
        <begin position="306"/>
        <end position="345"/>
    </location>
</feature>
<dbReference type="GeneID" id="64696852"/>
<evidence type="ECO:0000313" key="3">
    <source>
        <dbReference type="Proteomes" id="UP000823399"/>
    </source>
</evidence>
<reference evidence="2" key="1">
    <citation type="journal article" date="2020" name="New Phytol.">
        <title>Comparative genomics reveals dynamic genome evolution in host specialist ectomycorrhizal fungi.</title>
        <authorList>
            <person name="Lofgren L.A."/>
            <person name="Nguyen N.H."/>
            <person name="Vilgalys R."/>
            <person name="Ruytinx J."/>
            <person name="Liao H.L."/>
            <person name="Branco S."/>
            <person name="Kuo A."/>
            <person name="LaButti K."/>
            <person name="Lipzen A."/>
            <person name="Andreopoulos W."/>
            <person name="Pangilinan J."/>
            <person name="Riley R."/>
            <person name="Hundley H."/>
            <person name="Na H."/>
            <person name="Barry K."/>
            <person name="Grigoriev I.V."/>
            <person name="Stajich J.E."/>
            <person name="Kennedy P.G."/>
        </authorList>
    </citation>
    <scope>NUCLEOTIDE SEQUENCE</scope>
    <source>
        <strain evidence="2">FC423</strain>
    </source>
</reference>